<name>A0A0U3NDD6_9HYPH</name>
<proteinExistence type="predicted"/>
<feature type="transmembrane region" description="Helical" evidence="1">
    <location>
        <begin position="179"/>
        <end position="197"/>
    </location>
</feature>
<feature type="transmembrane region" description="Helical" evidence="1">
    <location>
        <begin position="71"/>
        <end position="91"/>
    </location>
</feature>
<keyword evidence="3" id="KW-1185">Reference proteome</keyword>
<dbReference type="Proteomes" id="UP000064921">
    <property type="component" value="Chromosome"/>
</dbReference>
<feature type="transmembrane region" description="Helical" evidence="1">
    <location>
        <begin position="46"/>
        <end position="64"/>
    </location>
</feature>
<dbReference type="KEGG" id="pphr:APZ00_11615"/>
<feature type="transmembrane region" description="Helical" evidence="1">
    <location>
        <begin position="238"/>
        <end position="257"/>
    </location>
</feature>
<evidence type="ECO:0000256" key="1">
    <source>
        <dbReference type="SAM" id="Phobius"/>
    </source>
</evidence>
<accession>A0A0U3NDD6</accession>
<feature type="transmembrane region" description="Helical" evidence="1">
    <location>
        <begin position="97"/>
        <end position="117"/>
    </location>
</feature>
<feature type="transmembrane region" description="Helical" evidence="1">
    <location>
        <begin position="148"/>
        <end position="167"/>
    </location>
</feature>
<sequence>MELTMLRSMVQAIRLLTAVLALASLVTGLGAGLARLGLFDLALSVSDRHSVFMLCGFFGTLIALERAVAQGSASALAVPAVSGFGAVLIWFEPQSAALAFLAAGAGLAVLSAQAALALRTLFSAVLLVAAVLWPIGTGVWLLTGDPALAAYIWLGFLILTITAERIELSRLRRRGPLQAGLLVLLVAVFFCLGLLTGEPFAGTPWLTGTALAGLALWLTVNDVALITIRGEGLARYSAAALLCGYGWLLVAAAALLMLPPGTSAAGHDIALHAIGLGFVLSMVFAHAPIILPAVAGLRIRYSAALYLPLALLQGATALRVAGNLLEQDSLRNASGWLTMGALGLYAATLILSSRHRPRKACAAHNNRHPV</sequence>
<keyword evidence="1" id="KW-0472">Membrane</keyword>
<reference evidence="2 3" key="1">
    <citation type="submission" date="2015-10" db="EMBL/GenBank/DDBJ databases">
        <title>The world's first case of liver abscess caused by Pannonibacter phragmitetus.</title>
        <authorList>
            <person name="Ming D."/>
            <person name="Wang M."/>
            <person name="Zhou Y."/>
            <person name="Jiang T."/>
            <person name="Hu S."/>
        </authorList>
    </citation>
    <scope>NUCLEOTIDE SEQUENCE [LARGE SCALE GENOMIC DNA]</scope>
    <source>
        <strain evidence="2 3">31801</strain>
    </source>
</reference>
<protein>
    <submittedName>
        <fullName evidence="2">Uncharacterized protein</fullName>
    </submittedName>
</protein>
<feature type="transmembrane region" description="Helical" evidence="1">
    <location>
        <begin position="303"/>
        <end position="321"/>
    </location>
</feature>
<dbReference type="EMBL" id="CP013068">
    <property type="protein sequence ID" value="ALV27632.1"/>
    <property type="molecule type" value="Genomic_DNA"/>
</dbReference>
<dbReference type="STRING" id="121719.APZ00_11615"/>
<keyword evidence="1" id="KW-1133">Transmembrane helix</keyword>
<evidence type="ECO:0000313" key="2">
    <source>
        <dbReference type="EMBL" id="ALV27632.1"/>
    </source>
</evidence>
<feature type="transmembrane region" description="Helical" evidence="1">
    <location>
        <begin position="124"/>
        <end position="142"/>
    </location>
</feature>
<gene>
    <name evidence="2" type="ORF">APZ00_11615</name>
</gene>
<dbReference type="AlphaFoldDB" id="A0A0U3NDD6"/>
<feature type="transmembrane region" description="Helical" evidence="1">
    <location>
        <begin position="333"/>
        <end position="351"/>
    </location>
</feature>
<organism evidence="2 3">
    <name type="scientific">Pannonibacter phragmitetus</name>
    <dbReference type="NCBI Taxonomy" id="121719"/>
    <lineage>
        <taxon>Bacteria</taxon>
        <taxon>Pseudomonadati</taxon>
        <taxon>Pseudomonadota</taxon>
        <taxon>Alphaproteobacteria</taxon>
        <taxon>Hyphomicrobiales</taxon>
        <taxon>Stappiaceae</taxon>
        <taxon>Pannonibacter</taxon>
    </lineage>
</organism>
<dbReference type="eggNOG" id="COG4243">
    <property type="taxonomic scope" value="Bacteria"/>
</dbReference>
<evidence type="ECO:0000313" key="3">
    <source>
        <dbReference type="Proteomes" id="UP000064921"/>
    </source>
</evidence>
<feature type="transmembrane region" description="Helical" evidence="1">
    <location>
        <begin position="269"/>
        <end position="291"/>
    </location>
</feature>
<feature type="transmembrane region" description="Helical" evidence="1">
    <location>
        <begin position="203"/>
        <end position="226"/>
    </location>
</feature>
<keyword evidence="1" id="KW-0812">Transmembrane</keyword>